<proteinExistence type="predicted"/>
<protein>
    <submittedName>
        <fullName evidence="2">Uncharacterized protein</fullName>
    </submittedName>
</protein>
<feature type="compositionally biased region" description="Polar residues" evidence="1">
    <location>
        <begin position="21"/>
        <end position="30"/>
    </location>
</feature>
<comment type="caution">
    <text evidence="2">The sequence shown here is derived from an EMBL/GenBank/DDBJ whole genome shotgun (WGS) entry which is preliminary data.</text>
</comment>
<evidence type="ECO:0000313" key="3">
    <source>
        <dbReference type="Proteomes" id="UP001487740"/>
    </source>
</evidence>
<dbReference type="AlphaFoldDB" id="A0AAW0SE81"/>
<sequence length="239" mass="26176">MQPARRQAAHLSVCAYHTHSHTNGGPTTPKSSRRNKCSVVTSSEVTTESDTPAEPDLVSFCATLGNNRALRVPTLFKPDGDYQTVADMVGGSHSITESTTSHEESLDEARSASSHRRSRGQELQARQGHRPSHGDPDYSYAHPVKKQYLPPPLHCPPLTATGEVFVVSRVMPSPVLNMERAARRHHTLEFSEEVRPPLHQASFVVSRLPSSASGVEPLEQLMADLELEKMVQDASKTAL</sequence>
<dbReference type="EMBL" id="JARAKH010001342">
    <property type="protein sequence ID" value="KAK8373125.1"/>
    <property type="molecule type" value="Genomic_DNA"/>
</dbReference>
<feature type="compositionally biased region" description="Basic and acidic residues" evidence="1">
    <location>
        <begin position="100"/>
        <end position="110"/>
    </location>
</feature>
<organism evidence="2 3">
    <name type="scientific">Scylla paramamosain</name>
    <name type="common">Mud crab</name>
    <dbReference type="NCBI Taxonomy" id="85552"/>
    <lineage>
        <taxon>Eukaryota</taxon>
        <taxon>Metazoa</taxon>
        <taxon>Ecdysozoa</taxon>
        <taxon>Arthropoda</taxon>
        <taxon>Crustacea</taxon>
        <taxon>Multicrustacea</taxon>
        <taxon>Malacostraca</taxon>
        <taxon>Eumalacostraca</taxon>
        <taxon>Eucarida</taxon>
        <taxon>Decapoda</taxon>
        <taxon>Pleocyemata</taxon>
        <taxon>Brachyura</taxon>
        <taxon>Eubrachyura</taxon>
        <taxon>Portunoidea</taxon>
        <taxon>Portunidae</taxon>
        <taxon>Portuninae</taxon>
        <taxon>Scylla</taxon>
    </lineage>
</organism>
<accession>A0AAW0SE81</accession>
<dbReference type="Proteomes" id="UP001487740">
    <property type="component" value="Unassembled WGS sequence"/>
</dbReference>
<feature type="region of interest" description="Disordered" evidence="1">
    <location>
        <begin position="93"/>
        <end position="145"/>
    </location>
</feature>
<evidence type="ECO:0000256" key="1">
    <source>
        <dbReference type="SAM" id="MobiDB-lite"/>
    </source>
</evidence>
<evidence type="ECO:0000313" key="2">
    <source>
        <dbReference type="EMBL" id="KAK8373125.1"/>
    </source>
</evidence>
<name>A0AAW0SE81_SCYPA</name>
<reference evidence="2 3" key="1">
    <citation type="submission" date="2023-03" db="EMBL/GenBank/DDBJ databases">
        <title>High-quality genome of Scylla paramamosain provides insights in environmental adaptation.</title>
        <authorList>
            <person name="Zhang L."/>
        </authorList>
    </citation>
    <scope>NUCLEOTIDE SEQUENCE [LARGE SCALE GENOMIC DNA]</scope>
    <source>
        <strain evidence="2">LZ_2023a</strain>
        <tissue evidence="2">Muscle</tissue>
    </source>
</reference>
<gene>
    <name evidence="2" type="ORF">O3P69_011758</name>
</gene>
<feature type="region of interest" description="Disordered" evidence="1">
    <location>
        <begin position="16"/>
        <end position="36"/>
    </location>
</feature>
<keyword evidence="3" id="KW-1185">Reference proteome</keyword>